<sequence length="116" mass="13293">SEGSQIREKRRAKLSPIRRKREIPGNPCRAALGVEQTVLYATDCATGSIVELLHDPLNHVYQTYFIYGCEIVSWLSFLCELQDMEFKAAVFTGVNYEVEVRKVCFPTTCALRVNWF</sequence>
<keyword evidence="2" id="KW-1185">Reference proteome</keyword>
<reference evidence="1" key="3">
    <citation type="submission" date="2025-09" db="UniProtKB">
        <authorList>
            <consortium name="Ensembl"/>
        </authorList>
    </citation>
    <scope>IDENTIFICATION</scope>
</reference>
<reference evidence="2" key="1">
    <citation type="submission" date="2003-08" db="EMBL/GenBank/DDBJ databases">
        <authorList>
            <person name="Birren B."/>
            <person name="Nusbaum C."/>
            <person name="Abebe A."/>
            <person name="Abouelleil A."/>
            <person name="Adekoya E."/>
            <person name="Ait-zahra M."/>
            <person name="Allen N."/>
            <person name="Allen T."/>
            <person name="An P."/>
            <person name="Anderson M."/>
            <person name="Anderson S."/>
            <person name="Arachchi H."/>
            <person name="Armbruster J."/>
            <person name="Bachantsang P."/>
            <person name="Baldwin J."/>
            <person name="Barry A."/>
            <person name="Bayul T."/>
            <person name="Blitshsteyn B."/>
            <person name="Bloom T."/>
            <person name="Blye J."/>
            <person name="Boguslavskiy L."/>
            <person name="Borowsky M."/>
            <person name="Boukhgalter B."/>
            <person name="Brunache A."/>
            <person name="Butler J."/>
            <person name="Calixte N."/>
            <person name="Calvo S."/>
            <person name="Camarata J."/>
            <person name="Campo K."/>
            <person name="Chang J."/>
            <person name="Cheshatsang Y."/>
            <person name="Citroen M."/>
            <person name="Collymore A."/>
            <person name="Considine T."/>
            <person name="Cook A."/>
            <person name="Cooke P."/>
            <person name="Corum B."/>
            <person name="Cuomo C."/>
            <person name="David R."/>
            <person name="Dawoe T."/>
            <person name="Degray S."/>
            <person name="Dodge S."/>
            <person name="Dooley K."/>
            <person name="Dorje P."/>
            <person name="Dorjee K."/>
            <person name="Dorris L."/>
            <person name="Duffey N."/>
            <person name="Dupes A."/>
            <person name="Elkins T."/>
            <person name="Engels R."/>
            <person name="Erickson J."/>
            <person name="Farina A."/>
            <person name="Faro S."/>
            <person name="Ferreira P."/>
            <person name="Fischer H."/>
            <person name="Fitzgerald M."/>
            <person name="Foley K."/>
            <person name="Gage D."/>
            <person name="Galagan J."/>
            <person name="Gearin G."/>
            <person name="Gnerre S."/>
            <person name="Gnirke A."/>
            <person name="Goyette A."/>
            <person name="Graham J."/>
            <person name="Grandbois E."/>
            <person name="Gyaltsen K."/>
            <person name="Hafez N."/>
            <person name="Hagopian D."/>
            <person name="Hagos B."/>
            <person name="Hall J."/>
            <person name="Hatcher B."/>
            <person name="Heller A."/>
            <person name="Higgins H."/>
            <person name="Honan T."/>
            <person name="Horn A."/>
            <person name="Houde N."/>
            <person name="Hughes L."/>
            <person name="Hulme W."/>
            <person name="Husby E."/>
            <person name="Iliev I."/>
            <person name="Jaffe D."/>
            <person name="Jones C."/>
            <person name="Kamal M."/>
            <person name="Kamat A."/>
            <person name="Kamvysselis M."/>
            <person name="Karlsson E."/>
            <person name="Kells C."/>
            <person name="Kieu A."/>
            <person name="Kisner P."/>
            <person name="Kodira C."/>
            <person name="Kulbokas E."/>
            <person name="Labutti K."/>
            <person name="Lama D."/>
            <person name="Landers T."/>
            <person name="Leger J."/>
            <person name="Levine S."/>
            <person name="Lewis D."/>
            <person name="Lewis T."/>
            <person name="Lindblad-toh K."/>
            <person name="Liu X."/>
            <person name="Lokyitsang T."/>
            <person name="Lokyitsang Y."/>
            <person name="Lucien O."/>
            <person name="Lui A."/>
            <person name="Ma L.J."/>
            <person name="Mabbitt R."/>
            <person name="Macdonald J."/>
            <person name="Maclean C."/>
            <person name="Major J."/>
            <person name="Manning J."/>
            <person name="Marabella R."/>
            <person name="Maru K."/>
            <person name="Matthews C."/>
            <person name="Mauceli E."/>
            <person name="Mccarthy M."/>
            <person name="Mcdonough S."/>
            <person name="Mcghee T."/>
            <person name="Meldrim J."/>
            <person name="Meneus L."/>
            <person name="Mesirov J."/>
            <person name="Mihalev A."/>
            <person name="Mihova T."/>
            <person name="Mikkelsen T."/>
            <person name="Mlenga V."/>
            <person name="Moru K."/>
            <person name="Mozes J."/>
            <person name="Mulrain L."/>
            <person name="Munson G."/>
            <person name="Naylor J."/>
            <person name="Newes C."/>
            <person name="Nguyen C."/>
            <person name="Nguyen N."/>
            <person name="Nguyen T."/>
            <person name="Nicol R."/>
            <person name="Nielsen C."/>
            <person name="Nizzari M."/>
            <person name="Norbu C."/>
            <person name="Norbu N."/>
            <person name="O'donnell P."/>
            <person name="Okoawo O."/>
            <person name="O'leary S."/>
            <person name="Omotosho B."/>
            <person name="O'neill K."/>
            <person name="Osman S."/>
            <person name="Parker S."/>
            <person name="Perrin D."/>
            <person name="Phunkhang P."/>
            <person name="Piqani B."/>
            <person name="Purcell S."/>
            <person name="Rachupka T."/>
            <person name="Ramasamy U."/>
            <person name="Rameau R."/>
            <person name="Ray V."/>
            <person name="Raymond C."/>
            <person name="Retta R."/>
            <person name="Richardson S."/>
            <person name="Rise C."/>
            <person name="Rodriguez J."/>
            <person name="Rogers J."/>
            <person name="Rogov P."/>
            <person name="Rutman M."/>
            <person name="Schupbach R."/>
            <person name="Seaman C."/>
            <person name="Settipalli S."/>
            <person name="Sharpe T."/>
            <person name="Sheridan J."/>
            <person name="Sherpa N."/>
            <person name="Shi J."/>
            <person name="Smirnov S."/>
            <person name="Smith C."/>
            <person name="Sougnez C."/>
            <person name="Spencer B."/>
            <person name="Stalker J."/>
            <person name="Stange-thomann N."/>
            <person name="Stavropoulos S."/>
            <person name="Stetson K."/>
            <person name="Stone C."/>
            <person name="Stone S."/>
            <person name="Stubbs M."/>
            <person name="Talamas J."/>
            <person name="Tchuinga P."/>
            <person name="Tenzing P."/>
            <person name="Tesfaye S."/>
            <person name="Theodore J."/>
            <person name="Thoulutsang Y."/>
            <person name="Topham K."/>
            <person name="Towey S."/>
            <person name="Tsamla T."/>
            <person name="Tsomo N."/>
            <person name="Vallee D."/>
            <person name="Vassiliev H."/>
            <person name="Venkataraman V."/>
            <person name="Vinson J."/>
            <person name="Vo A."/>
            <person name="Wade C."/>
            <person name="Wang S."/>
            <person name="Wangchuk T."/>
            <person name="Wangdi T."/>
            <person name="Whittaker C."/>
            <person name="Wilkinson J."/>
            <person name="Wu Y."/>
            <person name="Wyman D."/>
            <person name="Yadav S."/>
            <person name="Yang S."/>
            <person name="Yang X."/>
            <person name="Yeager S."/>
            <person name="Yee E."/>
            <person name="Young G."/>
            <person name="Zainoun J."/>
            <person name="Zembeck L."/>
            <person name="Zimmer A."/>
            <person name="Zody M."/>
            <person name="Lander E."/>
        </authorList>
    </citation>
    <scope>NUCLEOTIDE SEQUENCE [LARGE SCALE GENOMIC DNA]</scope>
</reference>
<dbReference type="Ensembl" id="ENSCSAVT00000012724.1">
    <property type="protein sequence ID" value="ENSCSAVP00000012580.1"/>
    <property type="gene ID" value="ENSCSAVG00000007383.1"/>
</dbReference>
<dbReference type="HOGENOM" id="CLU_2102365_0_0_1"/>
<protein>
    <submittedName>
        <fullName evidence="1">Uncharacterized protein</fullName>
    </submittedName>
</protein>
<name>H2Z4R8_CIOSA</name>
<accession>H2Z4R8</accession>
<evidence type="ECO:0000313" key="1">
    <source>
        <dbReference type="Ensembl" id="ENSCSAVP00000012580.1"/>
    </source>
</evidence>
<reference evidence="1" key="2">
    <citation type="submission" date="2025-08" db="UniProtKB">
        <authorList>
            <consortium name="Ensembl"/>
        </authorList>
    </citation>
    <scope>IDENTIFICATION</scope>
</reference>
<dbReference type="AlphaFoldDB" id="H2Z4R8"/>
<evidence type="ECO:0000313" key="2">
    <source>
        <dbReference type="Proteomes" id="UP000007875"/>
    </source>
</evidence>
<dbReference type="Proteomes" id="UP000007875">
    <property type="component" value="Unassembled WGS sequence"/>
</dbReference>
<dbReference type="InParanoid" id="H2Z4R8"/>
<proteinExistence type="predicted"/>
<organism evidence="1 2">
    <name type="scientific">Ciona savignyi</name>
    <name type="common">Pacific transparent sea squirt</name>
    <dbReference type="NCBI Taxonomy" id="51511"/>
    <lineage>
        <taxon>Eukaryota</taxon>
        <taxon>Metazoa</taxon>
        <taxon>Chordata</taxon>
        <taxon>Tunicata</taxon>
        <taxon>Ascidiacea</taxon>
        <taxon>Phlebobranchia</taxon>
        <taxon>Cionidae</taxon>
        <taxon>Ciona</taxon>
    </lineage>
</organism>